<dbReference type="Proteomes" id="UP000190675">
    <property type="component" value="Chromosome I"/>
</dbReference>
<dbReference type="GO" id="GO:0030313">
    <property type="term" value="C:cell envelope"/>
    <property type="evidence" value="ECO:0007669"/>
    <property type="project" value="UniProtKB-SubCell"/>
</dbReference>
<sequence>MAAKKPIFIVSAAALALSAAASFAADKPKVGIVAVNQNSPTINRMVVTATEAAKAKGWTVEGFDGQGDQVATNNAAMAFIDRGFNAIINIASPNPQMTAVINRAKEKNIPFVSTFSGLAPNITADIGSNNTADGVISATELVGRLGGKGHIVKLNWNVLPALRERDHGFKAVVADYPEIKVTDIEVKVPGQVDDAYNRVTNLLLSDPDINAIWTGWDELVAPSVRAIEQAGKQNSIIVVSQDGIPEVFDLIASGSPAKLTVAYDVDRMGTTAVDVTAAALDGKMPASKLVTLAPCLVTKDTAPAKGGKPKFGSCVLFSGEALAAKK</sequence>
<dbReference type="SUPFAM" id="SSF53822">
    <property type="entry name" value="Periplasmic binding protein-like I"/>
    <property type="match status" value="1"/>
</dbReference>
<feature type="signal peptide" evidence="4">
    <location>
        <begin position="1"/>
        <end position="24"/>
    </location>
</feature>
<dbReference type="RefSeq" id="WP_079570318.1">
    <property type="nucleotide sequence ID" value="NZ_LT670818.1"/>
</dbReference>
<dbReference type="Pfam" id="PF13407">
    <property type="entry name" value="Peripla_BP_4"/>
    <property type="match status" value="1"/>
</dbReference>
<keyword evidence="6" id="KW-0762">Sugar transport</keyword>
<dbReference type="CDD" id="cd01536">
    <property type="entry name" value="PBP1_ABC_sugar_binding-like"/>
    <property type="match status" value="1"/>
</dbReference>
<dbReference type="Gene3D" id="3.40.50.2300">
    <property type="match status" value="2"/>
</dbReference>
<name>A0A1M5SLH7_9BRAD</name>
<keyword evidence="6" id="KW-0813">Transport</keyword>
<dbReference type="EMBL" id="LT670818">
    <property type="protein sequence ID" value="SHH39369.1"/>
    <property type="molecule type" value="Genomic_DNA"/>
</dbReference>
<comment type="similarity">
    <text evidence="2">Belongs to the bacterial solute-binding protein 2 family.</text>
</comment>
<evidence type="ECO:0000313" key="7">
    <source>
        <dbReference type="Proteomes" id="UP000190675"/>
    </source>
</evidence>
<gene>
    <name evidence="6" type="ORF">SAMN05444169_7216</name>
</gene>
<evidence type="ECO:0000256" key="2">
    <source>
        <dbReference type="ARBA" id="ARBA00007639"/>
    </source>
</evidence>
<dbReference type="OrthoDB" id="44362at2"/>
<dbReference type="GO" id="GO:0030246">
    <property type="term" value="F:carbohydrate binding"/>
    <property type="evidence" value="ECO:0007669"/>
    <property type="project" value="UniProtKB-ARBA"/>
</dbReference>
<organism evidence="6 7">
    <name type="scientific">Bradyrhizobium erythrophlei</name>
    <dbReference type="NCBI Taxonomy" id="1437360"/>
    <lineage>
        <taxon>Bacteria</taxon>
        <taxon>Pseudomonadati</taxon>
        <taxon>Pseudomonadota</taxon>
        <taxon>Alphaproteobacteria</taxon>
        <taxon>Hyphomicrobiales</taxon>
        <taxon>Nitrobacteraceae</taxon>
        <taxon>Bradyrhizobium</taxon>
    </lineage>
</organism>
<dbReference type="InterPro" id="IPR028082">
    <property type="entry name" value="Peripla_BP_I"/>
</dbReference>
<protein>
    <submittedName>
        <fullName evidence="6">Simple sugar transport system substrate-binding protein</fullName>
    </submittedName>
</protein>
<evidence type="ECO:0000256" key="4">
    <source>
        <dbReference type="SAM" id="SignalP"/>
    </source>
</evidence>
<feature type="domain" description="Periplasmic binding protein" evidence="5">
    <location>
        <begin position="30"/>
        <end position="283"/>
    </location>
</feature>
<dbReference type="PANTHER" id="PTHR46847">
    <property type="entry name" value="D-ALLOSE-BINDING PERIPLASMIC PROTEIN-RELATED"/>
    <property type="match status" value="1"/>
</dbReference>
<dbReference type="AlphaFoldDB" id="A0A1M5SLH7"/>
<evidence type="ECO:0000259" key="5">
    <source>
        <dbReference type="Pfam" id="PF13407"/>
    </source>
</evidence>
<accession>A0A1M5SLH7</accession>
<evidence type="ECO:0000256" key="1">
    <source>
        <dbReference type="ARBA" id="ARBA00004196"/>
    </source>
</evidence>
<dbReference type="PANTHER" id="PTHR46847:SF1">
    <property type="entry name" value="D-ALLOSE-BINDING PERIPLASMIC PROTEIN-RELATED"/>
    <property type="match status" value="1"/>
</dbReference>
<proteinExistence type="inferred from homology"/>
<keyword evidence="3 4" id="KW-0732">Signal</keyword>
<comment type="subcellular location">
    <subcellularLocation>
        <location evidence="1">Cell envelope</location>
    </subcellularLocation>
</comment>
<dbReference type="InterPro" id="IPR025997">
    <property type="entry name" value="SBP_2_dom"/>
</dbReference>
<feature type="chain" id="PRO_5012432019" evidence="4">
    <location>
        <begin position="25"/>
        <end position="326"/>
    </location>
</feature>
<evidence type="ECO:0000313" key="6">
    <source>
        <dbReference type="EMBL" id="SHH39369.1"/>
    </source>
</evidence>
<evidence type="ECO:0000256" key="3">
    <source>
        <dbReference type="ARBA" id="ARBA00022729"/>
    </source>
</evidence>
<reference evidence="6 7" key="1">
    <citation type="submission" date="2016-11" db="EMBL/GenBank/DDBJ databases">
        <authorList>
            <person name="Jaros S."/>
            <person name="Januszkiewicz K."/>
            <person name="Wedrychowicz H."/>
        </authorList>
    </citation>
    <scope>NUCLEOTIDE SEQUENCE [LARGE SCALE GENOMIC DNA]</scope>
    <source>
        <strain evidence="6 7">GAS242</strain>
    </source>
</reference>